<feature type="compositionally biased region" description="Basic and acidic residues" evidence="1">
    <location>
        <begin position="451"/>
        <end position="462"/>
    </location>
</feature>
<dbReference type="PANTHER" id="PTHR31286:SF168">
    <property type="entry name" value="DUF4283 DOMAIN-CONTAINING PROTEIN"/>
    <property type="match status" value="1"/>
</dbReference>
<feature type="compositionally biased region" description="Basic and acidic residues" evidence="1">
    <location>
        <begin position="356"/>
        <end position="374"/>
    </location>
</feature>
<feature type="region of interest" description="Disordered" evidence="1">
    <location>
        <begin position="451"/>
        <end position="483"/>
    </location>
</feature>
<feature type="domain" description="DUF4283" evidence="2">
    <location>
        <begin position="140"/>
        <end position="220"/>
    </location>
</feature>
<dbReference type="InterPro" id="IPR040256">
    <property type="entry name" value="At4g02000-like"/>
</dbReference>
<evidence type="ECO:0000313" key="3">
    <source>
        <dbReference type="EMBL" id="CAH9124856.1"/>
    </source>
</evidence>
<dbReference type="AlphaFoldDB" id="A0AAV0EPG2"/>
<protein>
    <recommendedName>
        <fullName evidence="2">DUF4283 domain-containing protein</fullName>
    </recommendedName>
</protein>
<feature type="region of interest" description="Disordered" evidence="1">
    <location>
        <begin position="356"/>
        <end position="383"/>
    </location>
</feature>
<evidence type="ECO:0000259" key="2">
    <source>
        <dbReference type="Pfam" id="PF14111"/>
    </source>
</evidence>
<name>A0AAV0EPG2_9ASTE</name>
<dbReference type="Proteomes" id="UP001152523">
    <property type="component" value="Unassembled WGS sequence"/>
</dbReference>
<evidence type="ECO:0000313" key="4">
    <source>
        <dbReference type="Proteomes" id="UP001152523"/>
    </source>
</evidence>
<evidence type="ECO:0000256" key="1">
    <source>
        <dbReference type="SAM" id="MobiDB-lite"/>
    </source>
</evidence>
<dbReference type="EMBL" id="CAMAPF010000935">
    <property type="protein sequence ID" value="CAH9124856.1"/>
    <property type="molecule type" value="Genomic_DNA"/>
</dbReference>
<feature type="compositionally biased region" description="Polar residues" evidence="1">
    <location>
        <begin position="464"/>
        <end position="478"/>
    </location>
</feature>
<organism evidence="3 4">
    <name type="scientific">Cuscuta epithymum</name>
    <dbReference type="NCBI Taxonomy" id="186058"/>
    <lineage>
        <taxon>Eukaryota</taxon>
        <taxon>Viridiplantae</taxon>
        <taxon>Streptophyta</taxon>
        <taxon>Embryophyta</taxon>
        <taxon>Tracheophyta</taxon>
        <taxon>Spermatophyta</taxon>
        <taxon>Magnoliopsida</taxon>
        <taxon>eudicotyledons</taxon>
        <taxon>Gunneridae</taxon>
        <taxon>Pentapetalae</taxon>
        <taxon>asterids</taxon>
        <taxon>lamiids</taxon>
        <taxon>Solanales</taxon>
        <taxon>Convolvulaceae</taxon>
        <taxon>Cuscuteae</taxon>
        <taxon>Cuscuta</taxon>
        <taxon>Cuscuta subgen. Cuscuta</taxon>
    </lineage>
</organism>
<proteinExistence type="predicted"/>
<feature type="compositionally biased region" description="Basic and acidic residues" evidence="1">
    <location>
        <begin position="72"/>
        <end position="82"/>
    </location>
</feature>
<gene>
    <name evidence="3" type="ORF">CEPIT_LOCUS26296</name>
</gene>
<reference evidence="3" key="1">
    <citation type="submission" date="2022-07" db="EMBL/GenBank/DDBJ databases">
        <authorList>
            <person name="Macas J."/>
            <person name="Novak P."/>
            <person name="Neumann P."/>
        </authorList>
    </citation>
    <scope>NUCLEOTIDE SEQUENCE</scope>
</reference>
<keyword evidence="4" id="KW-1185">Reference proteome</keyword>
<accession>A0AAV0EPG2</accession>
<dbReference type="InterPro" id="IPR025558">
    <property type="entry name" value="DUF4283"/>
</dbReference>
<sequence>MGRGRGNFSMSTKSYEQRKEMVPRSSSAKIVRPSGKEVVVVENNLSNPSEMIGGTKNQKETELMLSDNVPESSDKEAGKTSDARQLFDLNGEPENEKQNKKSWAGLFKDNRSPAKGMKLRFIPTEGDCVDMSIGEPLNMIEVWGYCLVGFFTGMFPGFRAVHKLMEDWGVRCKLLPHYKGWLVFQFKTEEDRTKVLLNGPYDVLGRMLMLKELSEDFSFEDEEFLKVPIWIKFPRFPMECWNEEKISLVASKVGLPIYTDGVTNEKTKLDYARGLIEVDVSKPPPVSVRLRLRSRRYFTQYVVYETFPNYCFHCKKFGHHPFTYKVLHNLEREQREEEQRNKELYVQVIPRDDMESEVIKESEEHREEDQRNKEPFAQVLPGNDMESGILKGYEEHKDVEGTKKVVCKPSIEPLDCSVGQCAVTETGEHKYGKEQEKNAELMINLTDKEKLSTRVTERDKSSPKNRNMQQHGQIANQSRNKHDGVTTVNVLKSDGVIKARTALEKTGKEDNVGGGGITRACVK</sequence>
<comment type="caution">
    <text evidence="3">The sequence shown here is derived from an EMBL/GenBank/DDBJ whole genome shotgun (WGS) entry which is preliminary data.</text>
</comment>
<feature type="region of interest" description="Disordered" evidence="1">
    <location>
        <begin position="1"/>
        <end position="34"/>
    </location>
</feature>
<feature type="region of interest" description="Disordered" evidence="1">
    <location>
        <begin position="69"/>
        <end position="100"/>
    </location>
</feature>
<dbReference type="PANTHER" id="PTHR31286">
    <property type="entry name" value="GLYCINE-RICH CELL WALL STRUCTURAL PROTEIN 1.8-LIKE"/>
    <property type="match status" value="1"/>
</dbReference>
<dbReference type="Pfam" id="PF14111">
    <property type="entry name" value="DUF4283"/>
    <property type="match status" value="1"/>
</dbReference>